<dbReference type="PANTHER" id="PTHR21228:SF40">
    <property type="entry name" value="LD45607P"/>
    <property type="match status" value="1"/>
</dbReference>
<dbReference type="InterPro" id="IPR013584">
    <property type="entry name" value="RAP"/>
</dbReference>
<dbReference type="PROSITE" id="PS50800">
    <property type="entry name" value="SAP"/>
    <property type="match status" value="1"/>
</dbReference>
<organism evidence="4 5">
    <name type="scientific">Auxenochlorella protothecoides</name>
    <name type="common">Green microalga</name>
    <name type="synonym">Chlorella protothecoides</name>
    <dbReference type="NCBI Taxonomy" id="3075"/>
    <lineage>
        <taxon>Eukaryota</taxon>
        <taxon>Viridiplantae</taxon>
        <taxon>Chlorophyta</taxon>
        <taxon>core chlorophytes</taxon>
        <taxon>Trebouxiophyceae</taxon>
        <taxon>Chlorellales</taxon>
        <taxon>Chlorellaceae</taxon>
        <taxon>Auxenochlorella</taxon>
    </lineage>
</organism>
<dbReference type="GO" id="GO:0003723">
    <property type="term" value="F:RNA binding"/>
    <property type="evidence" value="ECO:0007669"/>
    <property type="project" value="TreeGrafter"/>
</dbReference>
<evidence type="ECO:0000256" key="1">
    <source>
        <dbReference type="SAM" id="MobiDB-lite"/>
    </source>
</evidence>
<feature type="region of interest" description="Disordered" evidence="1">
    <location>
        <begin position="879"/>
        <end position="898"/>
    </location>
</feature>
<gene>
    <name evidence="4" type="ORF">APUTEX25_002822</name>
</gene>
<accession>A0A3M7L1T7</accession>
<dbReference type="Pfam" id="PF26188">
    <property type="entry name" value="RESC6"/>
    <property type="match status" value="1"/>
</dbReference>
<feature type="compositionally biased region" description="Basic and acidic residues" evidence="1">
    <location>
        <begin position="818"/>
        <end position="830"/>
    </location>
</feature>
<evidence type="ECO:0000259" key="2">
    <source>
        <dbReference type="PROSITE" id="PS50800"/>
    </source>
</evidence>
<dbReference type="PANTHER" id="PTHR21228">
    <property type="entry name" value="FAST LEU-RICH DOMAIN-CONTAINING"/>
    <property type="match status" value="1"/>
</dbReference>
<evidence type="ECO:0000259" key="3">
    <source>
        <dbReference type="PROSITE" id="PS51286"/>
    </source>
</evidence>
<name>A0A3M7L1T7_AUXPR</name>
<feature type="compositionally biased region" description="Polar residues" evidence="1">
    <location>
        <begin position="795"/>
        <end position="811"/>
    </location>
</feature>
<evidence type="ECO:0000313" key="5">
    <source>
        <dbReference type="Proteomes" id="UP000279271"/>
    </source>
</evidence>
<sequence length="918" mass="101876">MVPGHFMRKLQQGLFLDENREVTPLGKVQLLIGRSYLNYSINWLLVKSRRWQTVLGILRDTLQLCDAVNLSTAMHKLGKLFRHNHEASMAQSYHGKRATPHSCFQHPTYRELVLQLHHFAGQSDGRSIANTIWGLAALNDTSAAAEALVRKLNNRLLHLPLDQFSSQEISNILWGTVKLKMNDPRVFAHMLKQVTLTIDDFSTQGLSNIVWACAVLRHRDPEFLAAIERRTMALLTEMRTQSIANIAWSCSVLEYTPVRLCAALSKEVVSRRVVWGLGVSFSRGGLARPSQAEEFSAQDLTNLLLCFSRAGLASPPMLSAIEREIVAQRPGFSGLPINRLEGFTSQGLCNALWSFGVQRWYPSLSMDAMLQYITLSIADISDMELVLTLLAHQPGDLMPRFLDELVKRAASLDLQACCNGLWSIGVLQSTESEAFLRLLARFIELEERERLSVLQCNQVLQSVTLALCEQRAQRSDSPWRLGKHFTPAVLKACLQRWSAKVQSERSSTTLSRFHLVVSTLLQQLGIEHQLEHCVIKPGVHVDIAILRPSGERLAVEVDGPHHYPFNSFAPLGHTWVRRRVLRACGWKVLSVPFWAWEQRHTWEERARYLGRALVAVDPSFAEELRPSIGDLLLDQDPEAEAEEGLDPARGLGDAPRPPDQQAAGRPPPFGKHGHGIPPPPRVDPDAIATTPSALYPYQMLVDTAGMFRVNHQTVPAWGRGGVELAAGPWSEDAAQASDPLAALLAKQDLSLTQGAYRSLLNMGIAQKLEGGWAAAAAAAAETERRRGSAGGGGNPTNETSCAEPVSTTLAQRGSPPSREPEARPAHEGKALEEATPWHLPIRMPGARASEVGTPELRTLCVRFGLPSNGGREELTQRLLSRVNPEEEEREEEERTRRRAAWRSDKTVNRVMGPYGRAT</sequence>
<proteinExistence type="predicted"/>
<dbReference type="GO" id="GO:0000963">
    <property type="term" value="P:mitochondrial RNA processing"/>
    <property type="evidence" value="ECO:0007669"/>
    <property type="project" value="TreeGrafter"/>
</dbReference>
<dbReference type="SMART" id="SM00952">
    <property type="entry name" value="RAP"/>
    <property type="match status" value="1"/>
</dbReference>
<dbReference type="GO" id="GO:0035770">
    <property type="term" value="C:ribonucleoprotein granule"/>
    <property type="evidence" value="ECO:0007669"/>
    <property type="project" value="TreeGrafter"/>
</dbReference>
<dbReference type="GO" id="GO:0044528">
    <property type="term" value="P:regulation of mitochondrial mRNA stability"/>
    <property type="evidence" value="ECO:0007669"/>
    <property type="project" value="TreeGrafter"/>
</dbReference>
<protein>
    <recommendedName>
        <fullName evidence="6">RAP domain-containing protein</fullName>
    </recommendedName>
</protein>
<dbReference type="InterPro" id="IPR050870">
    <property type="entry name" value="FAST_kinase"/>
</dbReference>
<evidence type="ECO:0000313" key="4">
    <source>
        <dbReference type="EMBL" id="RMZ56733.1"/>
    </source>
</evidence>
<comment type="caution">
    <text evidence="4">The sequence shown here is derived from an EMBL/GenBank/DDBJ whole genome shotgun (WGS) entry which is preliminary data.</text>
</comment>
<feature type="region of interest" description="Disordered" evidence="1">
    <location>
        <begin position="640"/>
        <end position="688"/>
    </location>
</feature>
<dbReference type="Pfam" id="PF08373">
    <property type="entry name" value="RAP"/>
    <property type="match status" value="1"/>
</dbReference>
<dbReference type="InterPro" id="IPR003034">
    <property type="entry name" value="SAP_dom"/>
</dbReference>
<feature type="domain" description="SAP" evidence="2">
    <location>
        <begin position="848"/>
        <end position="882"/>
    </location>
</feature>
<dbReference type="AlphaFoldDB" id="A0A3M7L1T7"/>
<feature type="domain" description="RAP" evidence="3">
    <location>
        <begin position="553"/>
        <end position="611"/>
    </location>
</feature>
<dbReference type="Proteomes" id="UP000279271">
    <property type="component" value="Unassembled WGS sequence"/>
</dbReference>
<reference evidence="5" key="1">
    <citation type="journal article" date="2018" name="Algal Res.">
        <title>Characterization of plant carbon substrate utilization by Auxenochlorella protothecoides.</title>
        <authorList>
            <person name="Vogler B.W."/>
            <person name="Starkenburg S.R."/>
            <person name="Sudasinghe N."/>
            <person name="Schambach J.Y."/>
            <person name="Rollin J.A."/>
            <person name="Pattathil S."/>
            <person name="Barry A.N."/>
        </authorList>
    </citation>
    <scope>NUCLEOTIDE SEQUENCE [LARGE SCALE GENOMIC DNA]</scope>
    <source>
        <strain evidence="5">UTEX 25</strain>
    </source>
</reference>
<dbReference type="PROSITE" id="PS51286">
    <property type="entry name" value="RAP"/>
    <property type="match status" value="1"/>
</dbReference>
<dbReference type="GO" id="GO:0005759">
    <property type="term" value="C:mitochondrial matrix"/>
    <property type="evidence" value="ECO:0007669"/>
    <property type="project" value="TreeGrafter"/>
</dbReference>
<dbReference type="InterPro" id="IPR058917">
    <property type="entry name" value="RESC6_dom"/>
</dbReference>
<dbReference type="EMBL" id="QOKY01000135">
    <property type="protein sequence ID" value="RMZ56733.1"/>
    <property type="molecule type" value="Genomic_DNA"/>
</dbReference>
<feature type="region of interest" description="Disordered" evidence="1">
    <location>
        <begin position="783"/>
        <end position="830"/>
    </location>
</feature>
<evidence type="ECO:0008006" key="6">
    <source>
        <dbReference type="Google" id="ProtNLM"/>
    </source>
</evidence>